<evidence type="ECO:0000313" key="8">
    <source>
        <dbReference type="EMBL" id="SHH90739.1"/>
    </source>
</evidence>
<keyword evidence="6" id="KW-1133">Transmembrane helix</keyword>
<dbReference type="AlphaFoldDB" id="A0A1M5WT69"/>
<dbReference type="SMART" id="SM00388">
    <property type="entry name" value="HisKA"/>
    <property type="match status" value="1"/>
</dbReference>
<keyword evidence="6" id="KW-0472">Membrane</keyword>
<comment type="catalytic activity">
    <reaction evidence="1">
        <text>ATP + protein L-histidine = ADP + protein N-phospho-L-histidine.</text>
        <dbReference type="EC" id="2.7.13.3"/>
    </reaction>
</comment>
<dbReference type="InterPro" id="IPR013783">
    <property type="entry name" value="Ig-like_fold"/>
</dbReference>
<dbReference type="Gene3D" id="3.30.565.10">
    <property type="entry name" value="Histidine kinase-like ATPase, C-terminal domain"/>
    <property type="match status" value="1"/>
</dbReference>
<feature type="domain" description="Histidine kinase" evidence="7">
    <location>
        <begin position="826"/>
        <end position="1042"/>
    </location>
</feature>
<keyword evidence="9" id="KW-1185">Reference proteome</keyword>
<gene>
    <name evidence="8" type="ORF">SAMN04488109_5995</name>
</gene>
<dbReference type="InterPro" id="IPR015943">
    <property type="entry name" value="WD40/YVTN_repeat-like_dom_sf"/>
</dbReference>
<name>A0A1M5WT69_9BACT</name>
<evidence type="ECO:0000256" key="6">
    <source>
        <dbReference type="SAM" id="Phobius"/>
    </source>
</evidence>
<evidence type="ECO:0000256" key="5">
    <source>
        <dbReference type="ARBA" id="ARBA00022777"/>
    </source>
</evidence>
<dbReference type="EC" id="2.7.13.3" evidence="2"/>
<organism evidence="8 9">
    <name type="scientific">Chryseolinea serpens</name>
    <dbReference type="NCBI Taxonomy" id="947013"/>
    <lineage>
        <taxon>Bacteria</taxon>
        <taxon>Pseudomonadati</taxon>
        <taxon>Bacteroidota</taxon>
        <taxon>Cytophagia</taxon>
        <taxon>Cytophagales</taxon>
        <taxon>Fulvivirgaceae</taxon>
        <taxon>Chryseolinea</taxon>
    </lineage>
</organism>
<dbReference type="FunFam" id="3.30.565.10:FF:000006">
    <property type="entry name" value="Sensor histidine kinase WalK"/>
    <property type="match status" value="1"/>
</dbReference>
<dbReference type="PANTHER" id="PTHR43547">
    <property type="entry name" value="TWO-COMPONENT HISTIDINE KINASE"/>
    <property type="match status" value="1"/>
</dbReference>
<dbReference type="InterPro" id="IPR036097">
    <property type="entry name" value="HisK_dim/P_sf"/>
</dbReference>
<dbReference type="SUPFAM" id="SSF55874">
    <property type="entry name" value="ATPase domain of HSP90 chaperone/DNA topoisomerase II/histidine kinase"/>
    <property type="match status" value="1"/>
</dbReference>
<dbReference type="Pfam" id="PF00512">
    <property type="entry name" value="HisKA"/>
    <property type="match status" value="1"/>
</dbReference>
<evidence type="ECO:0000259" key="7">
    <source>
        <dbReference type="PROSITE" id="PS50109"/>
    </source>
</evidence>
<evidence type="ECO:0000256" key="1">
    <source>
        <dbReference type="ARBA" id="ARBA00000085"/>
    </source>
</evidence>
<proteinExistence type="predicted"/>
<dbReference type="Gene3D" id="2.130.10.10">
    <property type="entry name" value="YVTN repeat-like/Quinoprotein amine dehydrogenase"/>
    <property type="match status" value="3"/>
</dbReference>
<dbReference type="InterPro" id="IPR004358">
    <property type="entry name" value="Sig_transdc_His_kin-like_C"/>
</dbReference>
<dbReference type="GO" id="GO:0000155">
    <property type="term" value="F:phosphorelay sensor kinase activity"/>
    <property type="evidence" value="ECO:0007669"/>
    <property type="project" value="InterPro"/>
</dbReference>
<keyword evidence="6" id="KW-0812">Transmembrane</keyword>
<feature type="transmembrane region" description="Helical" evidence="6">
    <location>
        <begin position="763"/>
        <end position="784"/>
    </location>
</feature>
<evidence type="ECO:0000256" key="3">
    <source>
        <dbReference type="ARBA" id="ARBA00022553"/>
    </source>
</evidence>
<dbReference type="Gene3D" id="2.60.40.10">
    <property type="entry name" value="Immunoglobulins"/>
    <property type="match status" value="1"/>
</dbReference>
<dbReference type="Gene3D" id="1.10.287.130">
    <property type="match status" value="1"/>
</dbReference>
<dbReference type="STRING" id="947013.SAMN04488109_5995"/>
<dbReference type="SMART" id="SM00387">
    <property type="entry name" value="HATPase_c"/>
    <property type="match status" value="1"/>
</dbReference>
<sequence>MNVVSPHSHTHSTSLKKDGLLLIRTIEFSYLRLAHPIVLYVKKCTIVLLLLQLAVAAIAQEYFYRPYRVNDGLPSDIVKSCTQDSLGYFWIATDEGIVKYDGVKFTSYRAAMHSNYAKGFLTTRSGRLLAYGDRDLIEIHNLGDTVIFKTLCPVARVENDTTLSYPKVLYEDVNGDIWISESQSIVRLRNRALKRYTFDAANRSPQFLRSFSFFEDKKHDLFVSSFQGNVFRYNASRDAFEAIDKKFPYGVEFVSAEDNKLIIGSTAGMSQATLPNDGGFTVPALVLKVPFVSFVQALHNHHYFVATRGTKHFIADFDKGTFTPLSYPINNINHVYTSPDNDIWISGNEGLVMMKENLFRGIDTNVADFIEAIAEDSTSAIMYFATRSTLYAFDRISKKNKVLLDIPAGYSQSLITVKDGVWVANAFKVFLLSHGKIKRQFDFSANSRFVTEITRDSNGNIWLAIPGSAQVHYIDKNLNLHSYDVSLGQEGVIHILREGKEGMYIASSGKNNYLYFKPNNDTIFHNISVPMNLAVHGDFNVVDLVVSGDAIWLATTEGLLKLHDGRLERANMGERFTGLPVSSIHAYAGNKLLVANALGMTLYDPQTGAVDLFNESSGLLSNTITPRGLFVDSRENVWVCTAKGLCYSTRPLTVLSKTPEPRFTQVLVDGKITAARTSDPIDYGRFLAIVVSCITFPENEVTYQYHFLPADEWMTTSEPELRFSGLAAGDHTLEVRAKKNGPFAWSDPAQIHFTIAKPYWQRWWFYAVCLIGAATLVVLTFLAVNARNRKKHIALQALIDERTNELRISNEELVLLNQEKNNLIGVVAHDLRSPLRQMMGLLTLVKMNVKVDETSNAYLDMVAKSALRLDDMIVKILDVDAIDAQQLNVKLEAVDLSSMCTAVADRFSVDAMRKRISIVRKIDPEIYVKADKDYLEQVIENLLSNAIKFSPFERQVFVSLQAWDDRVMCEIRDQGPGLSEEDKRKLFGKYQKLSARPTDHEPSTGLGLSIVKKFVVAMNADISCESEPGKGASFSLSFMRWI</sequence>
<keyword evidence="5 8" id="KW-0418">Kinase</keyword>
<dbReference type="InterPro" id="IPR036890">
    <property type="entry name" value="HATPase_C_sf"/>
</dbReference>
<keyword evidence="3" id="KW-0597">Phosphoprotein</keyword>
<dbReference type="InterPro" id="IPR005467">
    <property type="entry name" value="His_kinase_dom"/>
</dbReference>
<evidence type="ECO:0000256" key="2">
    <source>
        <dbReference type="ARBA" id="ARBA00012438"/>
    </source>
</evidence>
<dbReference type="Proteomes" id="UP000184212">
    <property type="component" value="Unassembled WGS sequence"/>
</dbReference>
<evidence type="ECO:0000313" key="9">
    <source>
        <dbReference type="Proteomes" id="UP000184212"/>
    </source>
</evidence>
<reference evidence="8 9" key="1">
    <citation type="submission" date="2016-11" db="EMBL/GenBank/DDBJ databases">
        <authorList>
            <person name="Jaros S."/>
            <person name="Januszkiewicz K."/>
            <person name="Wedrychowicz H."/>
        </authorList>
    </citation>
    <scope>NUCLEOTIDE SEQUENCE [LARGE SCALE GENOMIC DNA]</scope>
    <source>
        <strain evidence="8 9">DSM 24574</strain>
    </source>
</reference>
<dbReference type="SUPFAM" id="SSF47384">
    <property type="entry name" value="Homodimeric domain of signal transducing histidine kinase"/>
    <property type="match status" value="1"/>
</dbReference>
<dbReference type="OrthoDB" id="9809670at2"/>
<dbReference type="InterPro" id="IPR003661">
    <property type="entry name" value="HisK_dim/P_dom"/>
</dbReference>
<dbReference type="SUPFAM" id="SSF63829">
    <property type="entry name" value="Calcium-dependent phosphotriesterase"/>
    <property type="match status" value="3"/>
</dbReference>
<dbReference type="EMBL" id="FQWQ01000005">
    <property type="protein sequence ID" value="SHH90739.1"/>
    <property type="molecule type" value="Genomic_DNA"/>
</dbReference>
<dbReference type="InterPro" id="IPR003594">
    <property type="entry name" value="HATPase_dom"/>
</dbReference>
<dbReference type="CDD" id="cd00075">
    <property type="entry name" value="HATPase"/>
    <property type="match status" value="1"/>
</dbReference>
<keyword evidence="4" id="KW-0808">Transferase</keyword>
<dbReference type="PANTHER" id="PTHR43547:SF2">
    <property type="entry name" value="HYBRID SIGNAL TRANSDUCTION HISTIDINE KINASE C"/>
    <property type="match status" value="1"/>
</dbReference>
<dbReference type="CDD" id="cd00082">
    <property type="entry name" value="HisKA"/>
    <property type="match status" value="1"/>
</dbReference>
<evidence type="ECO:0000256" key="4">
    <source>
        <dbReference type="ARBA" id="ARBA00022679"/>
    </source>
</evidence>
<dbReference type="Pfam" id="PF02518">
    <property type="entry name" value="HATPase_c"/>
    <property type="match status" value="1"/>
</dbReference>
<accession>A0A1M5WT69</accession>
<protein>
    <recommendedName>
        <fullName evidence="2">histidine kinase</fullName>
        <ecNumber evidence="2">2.7.13.3</ecNumber>
    </recommendedName>
</protein>
<dbReference type="PROSITE" id="PS50109">
    <property type="entry name" value="HIS_KIN"/>
    <property type="match status" value="1"/>
</dbReference>
<dbReference type="PRINTS" id="PR00344">
    <property type="entry name" value="BCTRLSENSOR"/>
</dbReference>